<dbReference type="EMBL" id="MW978789">
    <property type="protein sequence ID" value="QWP89482.1"/>
    <property type="molecule type" value="Genomic_DNA"/>
</dbReference>
<reference evidence="1" key="1">
    <citation type="journal article" date="2021" name="Antibiotics">
        <title>Does an Antibiotic Stewardship Applied in a Pig Farm Lead to Low ESBL Prevalence?</title>
        <authorList>
            <person name="Fournier C."/>
            <person name="Nordmann P."/>
            <person name="Pittet O."/>
            <person name="Poirel L."/>
        </authorList>
    </citation>
    <scope>NUCLEOTIDE SEQUENCE</scope>
    <source>
        <plasmid evidence="1">pCTX-M-1.B1</plasmid>
    </source>
</reference>
<protein>
    <submittedName>
        <fullName evidence="1">Uncharacterized protein</fullName>
    </submittedName>
</protein>
<dbReference type="AlphaFoldDB" id="A0A8F1IFP0"/>
<keyword evidence="1" id="KW-0614">Plasmid</keyword>
<organism evidence="1">
    <name type="scientific">Escherichia coli</name>
    <dbReference type="NCBI Taxonomy" id="562"/>
    <lineage>
        <taxon>Bacteria</taxon>
        <taxon>Pseudomonadati</taxon>
        <taxon>Pseudomonadota</taxon>
        <taxon>Gammaproteobacteria</taxon>
        <taxon>Enterobacterales</taxon>
        <taxon>Enterobacteriaceae</taxon>
        <taxon>Escherichia</taxon>
    </lineage>
</organism>
<evidence type="ECO:0000313" key="1">
    <source>
        <dbReference type="EMBL" id="QWP89482.1"/>
    </source>
</evidence>
<name>A0A8F1IFP0_ECOLX</name>
<sequence length="94" mass="10684">MIGSDSEHEFPRCDGHVGRILRNNRCKNRSEMKQCSVTEWVALTGGNLFSTNVLIIASCSFDSNHPYNPQVSSVWRHFCRDIHRDYGCKILSPG</sequence>
<gene>
    <name evidence="1" type="ORF">EOLPNHPH_00098</name>
</gene>
<proteinExistence type="predicted"/>
<geneLocation type="plasmid" evidence="1">
    <name>pCTX-M-1.B1</name>
</geneLocation>
<accession>A0A8F1IFP0</accession>